<gene>
    <name evidence="2" type="ORF">ACFS7Z_15695</name>
</gene>
<dbReference type="InterPro" id="IPR011042">
    <property type="entry name" value="6-blade_b-propeller_TolB-like"/>
</dbReference>
<proteinExistence type="predicted"/>
<feature type="non-terminal residue" evidence="2">
    <location>
        <position position="186"/>
    </location>
</feature>
<organism evidence="2 3">
    <name type="scientific">Pontibacter toksunensis</name>
    <dbReference type="NCBI Taxonomy" id="1332631"/>
    <lineage>
        <taxon>Bacteria</taxon>
        <taxon>Pseudomonadati</taxon>
        <taxon>Bacteroidota</taxon>
        <taxon>Cytophagia</taxon>
        <taxon>Cytophagales</taxon>
        <taxon>Hymenobacteraceae</taxon>
        <taxon>Pontibacter</taxon>
    </lineage>
</organism>
<name>A0ABW6BXR6_9BACT</name>
<keyword evidence="3" id="KW-1185">Reference proteome</keyword>
<evidence type="ECO:0000313" key="2">
    <source>
        <dbReference type="EMBL" id="MFD3001817.1"/>
    </source>
</evidence>
<sequence length="186" mass="20461">MLLLLLTFAGLGRQQLYAQTPPAGFSSVTVSTQWDEAVGLAFNSTGSQMFVWERRGRVWVVENGQKKLFIDISEEVGGWRDFGLLGFALHPQFETNGHFYLLYTVDRHHLMHHGTSGYSATTNEYFSATIGRLTRYTASRTASGYSINTASRKILLGATRSTGIPVLHESHGVGSLVFGTDGTLLV</sequence>
<dbReference type="EMBL" id="JBHUOX010000012">
    <property type="protein sequence ID" value="MFD3001817.1"/>
    <property type="molecule type" value="Genomic_DNA"/>
</dbReference>
<dbReference type="Pfam" id="PF07995">
    <property type="entry name" value="GSDH"/>
    <property type="match status" value="1"/>
</dbReference>
<dbReference type="PANTHER" id="PTHR19328">
    <property type="entry name" value="HEDGEHOG-INTERACTING PROTEIN"/>
    <property type="match status" value="1"/>
</dbReference>
<feature type="domain" description="Glucose/Sorbosone dehydrogenase" evidence="1">
    <location>
        <begin position="37"/>
        <end position="113"/>
    </location>
</feature>
<dbReference type="InterPro" id="IPR011041">
    <property type="entry name" value="Quinoprot_gluc/sorb_DH_b-prop"/>
</dbReference>
<dbReference type="Proteomes" id="UP001597641">
    <property type="component" value="Unassembled WGS sequence"/>
</dbReference>
<evidence type="ECO:0000313" key="3">
    <source>
        <dbReference type="Proteomes" id="UP001597641"/>
    </source>
</evidence>
<dbReference type="SUPFAM" id="SSF50952">
    <property type="entry name" value="Soluble quinoprotein glucose dehydrogenase"/>
    <property type="match status" value="1"/>
</dbReference>
<dbReference type="InterPro" id="IPR012938">
    <property type="entry name" value="Glc/Sorbosone_DH"/>
</dbReference>
<reference evidence="3" key="1">
    <citation type="journal article" date="2019" name="Int. J. Syst. Evol. Microbiol.">
        <title>The Global Catalogue of Microorganisms (GCM) 10K type strain sequencing project: providing services to taxonomists for standard genome sequencing and annotation.</title>
        <authorList>
            <consortium name="The Broad Institute Genomics Platform"/>
            <consortium name="The Broad Institute Genome Sequencing Center for Infectious Disease"/>
            <person name="Wu L."/>
            <person name="Ma J."/>
        </authorList>
    </citation>
    <scope>NUCLEOTIDE SEQUENCE [LARGE SCALE GENOMIC DNA]</scope>
    <source>
        <strain evidence="3">KCTC 23984</strain>
    </source>
</reference>
<dbReference type="Gene3D" id="2.120.10.30">
    <property type="entry name" value="TolB, C-terminal domain"/>
    <property type="match status" value="1"/>
</dbReference>
<accession>A0ABW6BXR6</accession>
<evidence type="ECO:0000259" key="1">
    <source>
        <dbReference type="Pfam" id="PF07995"/>
    </source>
</evidence>
<comment type="caution">
    <text evidence="2">The sequence shown here is derived from an EMBL/GenBank/DDBJ whole genome shotgun (WGS) entry which is preliminary data.</text>
</comment>
<dbReference type="PANTHER" id="PTHR19328:SF13">
    <property type="entry name" value="HIPL1 PROTEIN"/>
    <property type="match status" value="1"/>
</dbReference>
<protein>
    <submittedName>
        <fullName evidence="2">PQQ-dependent sugar dehydrogenase</fullName>
    </submittedName>
</protein>